<dbReference type="AlphaFoldDB" id="A0A838L1F4"/>
<keyword evidence="3 5" id="KW-1133">Transmembrane helix</keyword>
<protein>
    <submittedName>
        <fullName evidence="6">DoxX family protein</fullName>
    </submittedName>
</protein>
<gene>
    <name evidence="6" type="ORF">HZF05_02090</name>
</gene>
<dbReference type="Pfam" id="PF13564">
    <property type="entry name" value="DoxX_2"/>
    <property type="match status" value="1"/>
</dbReference>
<dbReference type="GO" id="GO:0016020">
    <property type="term" value="C:membrane"/>
    <property type="evidence" value="ECO:0007669"/>
    <property type="project" value="UniProtKB-SubCell"/>
</dbReference>
<keyword evidence="7" id="KW-1185">Reference proteome</keyword>
<evidence type="ECO:0000313" key="7">
    <source>
        <dbReference type="Proteomes" id="UP000570166"/>
    </source>
</evidence>
<comment type="subcellular location">
    <subcellularLocation>
        <location evidence="1">Membrane</location>
        <topology evidence="1">Multi-pass membrane protein</topology>
    </subcellularLocation>
</comment>
<feature type="transmembrane region" description="Helical" evidence="5">
    <location>
        <begin position="107"/>
        <end position="124"/>
    </location>
</feature>
<sequence length="132" mass="14203">MAYSGADIARLTIAPLFVLAGLIHLSRPGFFAPMMPSPVPYPHAVIMLTGIAEIVGVIGLFVPRVRALAGVMLALYALCVYPVNILHAVHDLSTGTGLGWAYHYPRLFVQPLICWWALAAGGLPRRRTSNPG</sequence>
<evidence type="ECO:0000256" key="1">
    <source>
        <dbReference type="ARBA" id="ARBA00004141"/>
    </source>
</evidence>
<feature type="transmembrane region" description="Helical" evidence="5">
    <location>
        <begin position="68"/>
        <end position="87"/>
    </location>
</feature>
<name>A0A838L1F4_9SPHN</name>
<accession>A0A838L1F4</accession>
<evidence type="ECO:0000256" key="3">
    <source>
        <dbReference type="ARBA" id="ARBA00022989"/>
    </source>
</evidence>
<evidence type="ECO:0000256" key="5">
    <source>
        <dbReference type="SAM" id="Phobius"/>
    </source>
</evidence>
<proteinExistence type="predicted"/>
<organism evidence="6 7">
    <name type="scientific">Sphingomonas chungangi</name>
    <dbReference type="NCBI Taxonomy" id="2683589"/>
    <lineage>
        <taxon>Bacteria</taxon>
        <taxon>Pseudomonadati</taxon>
        <taxon>Pseudomonadota</taxon>
        <taxon>Alphaproteobacteria</taxon>
        <taxon>Sphingomonadales</taxon>
        <taxon>Sphingomonadaceae</taxon>
        <taxon>Sphingomonas</taxon>
    </lineage>
</organism>
<keyword evidence="4 5" id="KW-0472">Membrane</keyword>
<dbReference type="Proteomes" id="UP000570166">
    <property type="component" value="Unassembled WGS sequence"/>
</dbReference>
<evidence type="ECO:0000256" key="4">
    <source>
        <dbReference type="ARBA" id="ARBA00023136"/>
    </source>
</evidence>
<feature type="transmembrane region" description="Helical" evidence="5">
    <location>
        <begin position="41"/>
        <end position="61"/>
    </location>
</feature>
<keyword evidence="2 5" id="KW-0812">Transmembrane</keyword>
<reference evidence="6 7" key="1">
    <citation type="submission" date="2020-07" db="EMBL/GenBank/DDBJ databases">
        <authorList>
            <person name="Sun Q."/>
        </authorList>
    </citation>
    <scope>NUCLEOTIDE SEQUENCE [LARGE SCALE GENOMIC DNA]</scope>
    <source>
        <strain evidence="6 7">CGMCC 1.13654</strain>
    </source>
</reference>
<dbReference type="InterPro" id="IPR032808">
    <property type="entry name" value="DoxX"/>
</dbReference>
<evidence type="ECO:0000313" key="6">
    <source>
        <dbReference type="EMBL" id="MBA2932877.1"/>
    </source>
</evidence>
<dbReference type="PANTHER" id="PTHR36974">
    <property type="entry name" value="MEMBRANE PROTEIN-RELATED"/>
    <property type="match status" value="1"/>
</dbReference>
<dbReference type="EMBL" id="JACEIB010000001">
    <property type="protein sequence ID" value="MBA2932877.1"/>
    <property type="molecule type" value="Genomic_DNA"/>
</dbReference>
<evidence type="ECO:0000256" key="2">
    <source>
        <dbReference type="ARBA" id="ARBA00022692"/>
    </source>
</evidence>
<comment type="caution">
    <text evidence="6">The sequence shown here is derived from an EMBL/GenBank/DDBJ whole genome shotgun (WGS) entry which is preliminary data.</text>
</comment>
<dbReference type="PANTHER" id="PTHR36974:SF1">
    <property type="entry name" value="DOXX FAMILY MEMBRANE PROTEIN"/>
    <property type="match status" value="1"/>
</dbReference>